<dbReference type="AlphaFoldDB" id="A0A2W4QSN5"/>
<evidence type="ECO:0000313" key="1">
    <source>
        <dbReference type="EMBL" id="PZN74912.1"/>
    </source>
</evidence>
<dbReference type="EMBL" id="QJPH01000408">
    <property type="protein sequence ID" value="PZN74912.1"/>
    <property type="molecule type" value="Genomic_DNA"/>
</dbReference>
<accession>A0A2W4QSN5</accession>
<reference evidence="1 2" key="1">
    <citation type="journal article" date="2018" name="Aquat. Microb. Ecol.">
        <title>Gammaproteobacterial methanotrophs dominate.</title>
        <authorList>
            <person name="Rissanen A.J."/>
            <person name="Saarenheimo J."/>
            <person name="Tiirola M."/>
            <person name="Peura S."/>
            <person name="Aalto S.L."/>
            <person name="Karvinen A."/>
            <person name="Nykanen H."/>
        </authorList>
    </citation>
    <scope>NUCLEOTIDE SEQUENCE [LARGE SCALE GENOMIC DNA]</scope>
    <source>
        <strain evidence="1">AMbin10</strain>
    </source>
</reference>
<comment type="caution">
    <text evidence="1">The sequence shown here is derived from an EMBL/GenBank/DDBJ whole genome shotgun (WGS) entry which is preliminary data.</text>
</comment>
<proteinExistence type="predicted"/>
<protein>
    <submittedName>
        <fullName evidence="1">Uncharacterized protein</fullName>
    </submittedName>
</protein>
<dbReference type="Proteomes" id="UP000249396">
    <property type="component" value="Unassembled WGS sequence"/>
</dbReference>
<gene>
    <name evidence="1" type="ORF">DM484_20085</name>
</gene>
<evidence type="ECO:0000313" key="2">
    <source>
        <dbReference type="Proteomes" id="UP000249396"/>
    </source>
</evidence>
<name>A0A2W4QSN5_9GAMM</name>
<organism evidence="1 2">
    <name type="scientific">Candidatus Methylumidiphilus alinenensis</name>
    <dbReference type="NCBI Taxonomy" id="2202197"/>
    <lineage>
        <taxon>Bacteria</taxon>
        <taxon>Pseudomonadati</taxon>
        <taxon>Pseudomonadota</taxon>
        <taxon>Gammaproteobacteria</taxon>
        <taxon>Methylococcales</taxon>
        <taxon>Candidatus Methylumidiphilus</taxon>
    </lineage>
</organism>
<sequence length="673" mass="75097">MRGGFTHAVYDNLVNNKSLTLDISNQLLQRYFPVEQHAALRAAVDLPQWVWEVRDSTGHDPTPHMWPVLKTKETVLDTTENGFIAYLNSLHNLGAGGANALAESQALSRYFADLYERFPIVQAVSQALQDGNRVVVLTGHAGDGKSTIALDVLKSLRGLPAHEPLERALAEREEVPDAPGGPVTIIKDVSELGAEVRQQWLHEAFAQSGSWLLVSNTGPLLDSLDEYAKRHGITGDIESELLAKLDASYADGALDSHTLQGFPKTLVIFNLTRLDNVALGARLLTKMVNHPAWSECVGCPAETACPLRLNRNALQSLGAAAEERVRWVYQRLTHYEQRLTLRQMLAHLALGLTGGMDCRQAQRHVEDSTAEGTEKGVDGLARIVFSETFFGYRNGKPWESALGLRAVALARRLLAGGPVAVDYERQLVRGGLEAVDWARVPEPLAGLARRWGEKAGNPAGVRWRFALRRLLYGFAQPNGPNSAADTFFDTFLRSPRLRDFDRWQGKQQLTLDYSGKNNLRKACLRVLLECYSGFSVGQFLNHDRLYLSLRRPDRAVAQPTQWVVASLPFDDFKLDFDPEQRLPVLRYRQDKAVLKLGLPLLDYIHARDTGELGGELAQIHWTQLEAFRAELLNAEGIAKDPEKITLLRADIEGKVHLHRYILDLEHHTLEVDP</sequence>